<organism evidence="6 7">
    <name type="scientific">Pleionea litopenaei</name>
    <dbReference type="NCBI Taxonomy" id="3070815"/>
    <lineage>
        <taxon>Bacteria</taxon>
        <taxon>Pseudomonadati</taxon>
        <taxon>Pseudomonadota</taxon>
        <taxon>Gammaproteobacteria</taxon>
        <taxon>Oceanospirillales</taxon>
        <taxon>Pleioneaceae</taxon>
        <taxon>Pleionea</taxon>
    </lineage>
</organism>
<dbReference type="PANTHER" id="PTHR43280:SF29">
    <property type="entry name" value="ARAC-FAMILY TRANSCRIPTIONAL REGULATOR"/>
    <property type="match status" value="1"/>
</dbReference>
<feature type="transmembrane region" description="Helical" evidence="4">
    <location>
        <begin position="58"/>
        <end position="76"/>
    </location>
</feature>
<evidence type="ECO:0000256" key="1">
    <source>
        <dbReference type="ARBA" id="ARBA00023015"/>
    </source>
</evidence>
<keyword evidence="1" id="KW-0805">Transcription regulation</keyword>
<dbReference type="PANTHER" id="PTHR43280">
    <property type="entry name" value="ARAC-FAMILY TRANSCRIPTIONAL REGULATOR"/>
    <property type="match status" value="1"/>
</dbReference>
<keyword evidence="4" id="KW-0812">Transmembrane</keyword>
<evidence type="ECO:0000256" key="4">
    <source>
        <dbReference type="SAM" id="Phobius"/>
    </source>
</evidence>
<name>A0AA51RUV5_9GAMM</name>
<evidence type="ECO:0000313" key="6">
    <source>
        <dbReference type="EMBL" id="WMS87934.1"/>
    </source>
</evidence>
<protein>
    <submittedName>
        <fullName evidence="6">Helix-turn-helix domain-containing protein</fullName>
    </submittedName>
</protein>
<dbReference type="KEGG" id="plei:Q9312_03195"/>
<evidence type="ECO:0000259" key="5">
    <source>
        <dbReference type="PROSITE" id="PS01124"/>
    </source>
</evidence>
<feature type="transmembrane region" description="Helical" evidence="4">
    <location>
        <begin position="5"/>
        <end position="24"/>
    </location>
</feature>
<dbReference type="InterPro" id="IPR009057">
    <property type="entry name" value="Homeodomain-like_sf"/>
</dbReference>
<dbReference type="PROSITE" id="PS00041">
    <property type="entry name" value="HTH_ARAC_FAMILY_1"/>
    <property type="match status" value="1"/>
</dbReference>
<dbReference type="RefSeq" id="WP_309203102.1">
    <property type="nucleotide sequence ID" value="NZ_CP133548.1"/>
</dbReference>
<proteinExistence type="predicted"/>
<gene>
    <name evidence="6" type="ORF">Q9312_03195</name>
</gene>
<feature type="transmembrane region" description="Helical" evidence="4">
    <location>
        <begin position="96"/>
        <end position="126"/>
    </location>
</feature>
<dbReference type="Gene3D" id="1.10.10.60">
    <property type="entry name" value="Homeodomain-like"/>
    <property type="match status" value="1"/>
</dbReference>
<dbReference type="GO" id="GO:0043565">
    <property type="term" value="F:sequence-specific DNA binding"/>
    <property type="evidence" value="ECO:0007669"/>
    <property type="project" value="InterPro"/>
</dbReference>
<dbReference type="PROSITE" id="PS01124">
    <property type="entry name" value="HTH_ARAC_FAMILY_2"/>
    <property type="match status" value="1"/>
</dbReference>
<feature type="domain" description="HTH araC/xylS-type" evidence="5">
    <location>
        <begin position="251"/>
        <end position="359"/>
    </location>
</feature>
<evidence type="ECO:0000256" key="2">
    <source>
        <dbReference type="ARBA" id="ARBA00023125"/>
    </source>
</evidence>
<dbReference type="InterPro" id="IPR018062">
    <property type="entry name" value="HTH_AraC-typ_CS"/>
</dbReference>
<feature type="transmembrane region" description="Helical" evidence="4">
    <location>
        <begin position="30"/>
        <end position="49"/>
    </location>
</feature>
<keyword evidence="4" id="KW-1133">Transmembrane helix</keyword>
<keyword evidence="2" id="KW-0238">DNA-binding</keyword>
<keyword evidence="3" id="KW-0804">Transcription</keyword>
<feature type="transmembrane region" description="Helical" evidence="4">
    <location>
        <begin position="147"/>
        <end position="165"/>
    </location>
</feature>
<evidence type="ECO:0000256" key="3">
    <source>
        <dbReference type="ARBA" id="ARBA00023163"/>
    </source>
</evidence>
<dbReference type="Pfam" id="PF12833">
    <property type="entry name" value="HTH_18"/>
    <property type="match status" value="1"/>
</dbReference>
<dbReference type="SMART" id="SM00342">
    <property type="entry name" value="HTH_ARAC"/>
    <property type="match status" value="1"/>
</dbReference>
<dbReference type="EMBL" id="CP133548">
    <property type="protein sequence ID" value="WMS87934.1"/>
    <property type="molecule type" value="Genomic_DNA"/>
</dbReference>
<dbReference type="SUPFAM" id="SSF46689">
    <property type="entry name" value="Homeodomain-like"/>
    <property type="match status" value="1"/>
</dbReference>
<keyword evidence="7" id="KW-1185">Reference proteome</keyword>
<dbReference type="InterPro" id="IPR018060">
    <property type="entry name" value="HTH_AraC"/>
</dbReference>
<dbReference type="GO" id="GO:0003700">
    <property type="term" value="F:DNA-binding transcription factor activity"/>
    <property type="evidence" value="ECO:0007669"/>
    <property type="project" value="InterPro"/>
</dbReference>
<reference evidence="6 7" key="1">
    <citation type="submission" date="2023-08" db="EMBL/GenBank/DDBJ databases">
        <title>Pleionea litopenaei sp. nov., isolated from stomach of juvenile Litopenaeus vannamei.</title>
        <authorList>
            <person name="Rho A.M."/>
            <person name="Hwang C.Y."/>
        </authorList>
    </citation>
    <scope>NUCLEOTIDE SEQUENCE [LARGE SCALE GENOMIC DNA]</scope>
    <source>
        <strain evidence="6 7">HL-JVS1</strain>
    </source>
</reference>
<keyword evidence="4" id="KW-0472">Membrane</keyword>
<sequence>MPGNLVNLAQILLIYASVLGIALLVPKRRFLGLTLFSVFIILSMFLNLLEEIGPLKKIWLVTPALLLLKGPLYYLVVYTMVSTAPNLPKGYWLHLIPSIVSILLTAWPQWIIAVATVSQIIYLYYAAKLIKFYQTTTENHRSDAIDLTLNWVRAVLFTLAILAIYDLTRLNLQPYITAATNTNGQLIGTVMGLLVYSYLLVKALKQPSYYSGLTDHSTKTELHSKEYKHSVQIQEADGQVGTTNTDKSHYQTLFQEIEKTIVAERLYLKPRLSLADVANATGFLTRDISIAINRTANQNFNDYINLFRINAIKQELNQRDSANINLLDIALEHGFNSKSSFNQVFKRLSGTTPKAFIDSIAKPN</sequence>
<evidence type="ECO:0000313" key="7">
    <source>
        <dbReference type="Proteomes" id="UP001239782"/>
    </source>
</evidence>
<feature type="transmembrane region" description="Helical" evidence="4">
    <location>
        <begin position="185"/>
        <end position="201"/>
    </location>
</feature>
<accession>A0AA51RUV5</accession>
<dbReference type="AlphaFoldDB" id="A0AA51RUV5"/>
<dbReference type="Proteomes" id="UP001239782">
    <property type="component" value="Chromosome"/>
</dbReference>